<evidence type="ECO:0000313" key="11">
    <source>
        <dbReference type="Proteomes" id="UP000198403"/>
    </source>
</evidence>
<dbReference type="AlphaFoldDB" id="A0A238YL32"/>
<evidence type="ECO:0000259" key="9">
    <source>
        <dbReference type="PROSITE" id="PS50885"/>
    </source>
</evidence>
<dbReference type="InterPro" id="IPR003660">
    <property type="entry name" value="HAMP_dom"/>
</dbReference>
<feature type="transmembrane region" description="Helical" evidence="7">
    <location>
        <begin position="28"/>
        <end position="48"/>
    </location>
</feature>
<dbReference type="PROSITE" id="PS50885">
    <property type="entry name" value="HAMP"/>
    <property type="match status" value="1"/>
</dbReference>
<protein>
    <submittedName>
        <fullName evidence="10">Methyl-accepting chemotaxis protein</fullName>
    </submittedName>
</protein>
<dbReference type="Gene3D" id="1.10.287.950">
    <property type="entry name" value="Methyl-accepting chemotaxis protein"/>
    <property type="match status" value="1"/>
</dbReference>
<evidence type="ECO:0000256" key="4">
    <source>
        <dbReference type="ARBA" id="ARBA00029447"/>
    </source>
</evidence>
<comment type="similarity">
    <text evidence="4">Belongs to the methyl-accepting chemotaxis (MCP) protein family.</text>
</comment>
<dbReference type="PANTHER" id="PTHR32089">
    <property type="entry name" value="METHYL-ACCEPTING CHEMOTAXIS PROTEIN MCPB"/>
    <property type="match status" value="1"/>
</dbReference>
<dbReference type="RefSeq" id="WP_089337792.1">
    <property type="nucleotide sequence ID" value="NZ_FZNO01000020.1"/>
</dbReference>
<evidence type="ECO:0000256" key="3">
    <source>
        <dbReference type="ARBA" id="ARBA00023224"/>
    </source>
</evidence>
<dbReference type="Pfam" id="PF00015">
    <property type="entry name" value="MCPsignal"/>
    <property type="match status" value="1"/>
</dbReference>
<evidence type="ECO:0000256" key="6">
    <source>
        <dbReference type="SAM" id="MobiDB-lite"/>
    </source>
</evidence>
<evidence type="ECO:0000256" key="2">
    <source>
        <dbReference type="ARBA" id="ARBA00022989"/>
    </source>
</evidence>
<accession>A0A238YL32</accession>
<dbReference type="SUPFAM" id="SSF58104">
    <property type="entry name" value="Methyl-accepting chemotaxis protein (MCP) signaling domain"/>
    <property type="match status" value="1"/>
</dbReference>
<evidence type="ECO:0000259" key="8">
    <source>
        <dbReference type="PROSITE" id="PS50111"/>
    </source>
</evidence>
<dbReference type="SMART" id="SM00304">
    <property type="entry name" value="HAMP"/>
    <property type="match status" value="1"/>
</dbReference>
<dbReference type="EMBL" id="FZNO01000020">
    <property type="protein sequence ID" value="SNR71333.1"/>
    <property type="molecule type" value="Genomic_DNA"/>
</dbReference>
<evidence type="ECO:0000313" key="10">
    <source>
        <dbReference type="EMBL" id="SNR71333.1"/>
    </source>
</evidence>
<dbReference type="Pfam" id="PF00672">
    <property type="entry name" value="HAMP"/>
    <property type="match status" value="1"/>
</dbReference>
<dbReference type="GO" id="GO:0016020">
    <property type="term" value="C:membrane"/>
    <property type="evidence" value="ECO:0007669"/>
    <property type="project" value="InterPro"/>
</dbReference>
<keyword evidence="7" id="KW-0472">Membrane</keyword>
<keyword evidence="3 5" id="KW-0807">Transducer</keyword>
<dbReference type="OrthoDB" id="8667074at2"/>
<keyword evidence="11" id="KW-1185">Reference proteome</keyword>
<feature type="domain" description="Methyl-accepting transducer" evidence="8">
    <location>
        <begin position="290"/>
        <end position="519"/>
    </location>
</feature>
<evidence type="ECO:0000256" key="5">
    <source>
        <dbReference type="PROSITE-ProRule" id="PRU00284"/>
    </source>
</evidence>
<dbReference type="Proteomes" id="UP000198403">
    <property type="component" value="Unassembled WGS sequence"/>
</dbReference>
<keyword evidence="1 7" id="KW-0812">Transmembrane</keyword>
<dbReference type="PROSITE" id="PS50111">
    <property type="entry name" value="CHEMOTAXIS_TRANSDUC_2"/>
    <property type="match status" value="1"/>
</dbReference>
<organism evidence="10 11">
    <name type="scientific">Blastococcus mobilis</name>
    <dbReference type="NCBI Taxonomy" id="1938746"/>
    <lineage>
        <taxon>Bacteria</taxon>
        <taxon>Bacillati</taxon>
        <taxon>Actinomycetota</taxon>
        <taxon>Actinomycetes</taxon>
        <taxon>Geodermatophilales</taxon>
        <taxon>Geodermatophilaceae</taxon>
        <taxon>Blastococcus</taxon>
    </lineage>
</organism>
<reference evidence="10 11" key="1">
    <citation type="submission" date="2017-06" db="EMBL/GenBank/DDBJ databases">
        <authorList>
            <person name="Kim H.J."/>
            <person name="Triplett B.A."/>
        </authorList>
    </citation>
    <scope>NUCLEOTIDE SEQUENCE [LARGE SCALE GENOMIC DNA]</scope>
    <source>
        <strain evidence="10 11">DSM 44272</strain>
    </source>
</reference>
<evidence type="ECO:0000256" key="7">
    <source>
        <dbReference type="SAM" id="Phobius"/>
    </source>
</evidence>
<dbReference type="PANTHER" id="PTHR32089:SF112">
    <property type="entry name" value="LYSOZYME-LIKE PROTEIN-RELATED"/>
    <property type="match status" value="1"/>
</dbReference>
<dbReference type="GO" id="GO:0007165">
    <property type="term" value="P:signal transduction"/>
    <property type="evidence" value="ECO:0007669"/>
    <property type="project" value="UniProtKB-KW"/>
</dbReference>
<dbReference type="CDD" id="cd06225">
    <property type="entry name" value="HAMP"/>
    <property type="match status" value="1"/>
</dbReference>
<name>A0A238YL32_9ACTN</name>
<keyword evidence="2 7" id="KW-1133">Transmembrane helix</keyword>
<proteinExistence type="inferred from homology"/>
<feature type="domain" description="HAMP" evidence="9">
    <location>
        <begin position="233"/>
        <end position="285"/>
    </location>
</feature>
<dbReference type="SMART" id="SM00283">
    <property type="entry name" value="MA"/>
    <property type="match status" value="1"/>
</dbReference>
<evidence type="ECO:0000256" key="1">
    <source>
        <dbReference type="ARBA" id="ARBA00022692"/>
    </source>
</evidence>
<gene>
    <name evidence="10" type="ORF">SAMN06272737_12089</name>
</gene>
<dbReference type="InterPro" id="IPR004089">
    <property type="entry name" value="MCPsignal_dom"/>
</dbReference>
<feature type="region of interest" description="Disordered" evidence="6">
    <location>
        <begin position="482"/>
        <end position="501"/>
    </location>
</feature>
<sequence>MSKARGSQFREGGPGRHWYRDRGIATRIFAVSTALLLGTVAATVSGVVGTQRVGDLHVEASEAVAAQRTVETARYDLLWAANWQNITAWNARVIGGQTAAAPDGDNLANYRDGAEGFERLFEIDRSQLDAEAEASLAVIQENWTAMSDYNDQIFALWAQGRLDEGDALSNGDKWDVFYVLDQAMVELVESVDARVAQTEADVADAKTDTVITSLIVSALAFLLGGSLAWVVSRGIVRGVRQVQAGLERLAARDLTVRMPVRGRDELGQMAEALNTAAEAMTTTIGEIVSSAAAVASSSEELSATSAQISASAEETAAQSGVVAGAAEEVSRSVETVAAGAEQMGASIREISQSAAEASEVASRAVSAAESTTATIAKLGESSTEIGNVVKVITSIAEQTNLLALNATIEAARAGEAGKGFAVVANEVKELAQETAKATEDIAKRVLAIQGDTTAAVAAIEEISSIVAQISDRQTTIASAVEEQTATTSEMSRSVQEAASSTGEIATNITGVSTAAESTTQALTQTRTAVDELSRMAADLRTSVGRFIY</sequence>